<gene>
    <name evidence="7" type="ORF">J2Z79_001868</name>
</gene>
<accession>A0ABS4JSF5</accession>
<evidence type="ECO:0000256" key="4">
    <source>
        <dbReference type="ARBA" id="ARBA00022898"/>
    </source>
</evidence>
<dbReference type="EMBL" id="JAGGLG010000013">
    <property type="protein sequence ID" value="MBP2018457.1"/>
    <property type="molecule type" value="Genomic_DNA"/>
</dbReference>
<evidence type="ECO:0000313" key="8">
    <source>
        <dbReference type="Proteomes" id="UP001519289"/>
    </source>
</evidence>
<dbReference type="Gene3D" id="3.40.640.10">
    <property type="entry name" value="Type I PLP-dependent aspartate aminotransferase-like (Major domain)"/>
    <property type="match status" value="1"/>
</dbReference>
<evidence type="ECO:0000256" key="6">
    <source>
        <dbReference type="SAM" id="MobiDB-lite"/>
    </source>
</evidence>
<keyword evidence="5" id="KW-0456">Lyase</keyword>
<evidence type="ECO:0000256" key="1">
    <source>
        <dbReference type="ARBA" id="ARBA00001933"/>
    </source>
</evidence>
<organism evidence="7 8">
    <name type="scientific">Symbiobacterium terraclitae</name>
    <dbReference type="NCBI Taxonomy" id="557451"/>
    <lineage>
        <taxon>Bacteria</taxon>
        <taxon>Bacillati</taxon>
        <taxon>Bacillota</taxon>
        <taxon>Clostridia</taxon>
        <taxon>Eubacteriales</taxon>
        <taxon>Symbiobacteriaceae</taxon>
        <taxon>Symbiobacterium</taxon>
    </lineage>
</organism>
<dbReference type="SUPFAM" id="SSF53383">
    <property type="entry name" value="PLP-dependent transferases"/>
    <property type="match status" value="1"/>
</dbReference>
<dbReference type="Pfam" id="PF00282">
    <property type="entry name" value="Pyridoxal_deC"/>
    <property type="match status" value="2"/>
</dbReference>
<keyword evidence="8" id="KW-1185">Reference proteome</keyword>
<name>A0ABS4JSF5_9FIRM</name>
<keyword evidence="3" id="KW-0210">Decarboxylase</keyword>
<evidence type="ECO:0000313" key="7">
    <source>
        <dbReference type="EMBL" id="MBP2018457.1"/>
    </source>
</evidence>
<feature type="compositionally biased region" description="Polar residues" evidence="6">
    <location>
        <begin position="1"/>
        <end position="18"/>
    </location>
</feature>
<evidence type="ECO:0000256" key="5">
    <source>
        <dbReference type="ARBA" id="ARBA00023239"/>
    </source>
</evidence>
<comment type="similarity">
    <text evidence="2">Belongs to the group II decarboxylase family.</text>
</comment>
<dbReference type="InterPro" id="IPR002129">
    <property type="entry name" value="PyrdxlP-dep_de-COase"/>
</dbReference>
<dbReference type="RefSeq" id="WP_209466583.1">
    <property type="nucleotide sequence ID" value="NZ_JAGGLG010000013.1"/>
</dbReference>
<dbReference type="PANTHER" id="PTHR45677">
    <property type="entry name" value="GLUTAMATE DECARBOXYLASE-RELATED"/>
    <property type="match status" value="1"/>
</dbReference>
<feature type="region of interest" description="Disordered" evidence="6">
    <location>
        <begin position="1"/>
        <end position="22"/>
    </location>
</feature>
<protein>
    <submittedName>
        <fullName evidence="7">Glutamate/tyrosine decarboxylase-like PLP-dependent enzyme</fullName>
    </submittedName>
</protein>
<sequence length="634" mass="71060">MASQKQTLTSLPQVSSEIASPEVAPSVWRRQLDALKASFPSPWREPDRDQSFEQMFARAVGMINALKQPPAGTDAAKSYLGKVDLPDYSKCHEARLAPRMMPQEQVLAELASLFDGMPVWNHPYTMANVIPPANTPSIIGAAMAGVFSPNIIEGEYSWNVAKTELEAAAMVAAMIGWDPQTAGGLFTFGGTGCYLYGTKYALTRVLGPESRKRGIRVDGQILVSAEGHYVKDNCSDWTGLGSGNVREIQVDEQNRMSIPHLKQVLEECRREGKPVVMVVCTMGTTDAFAIDPIREVREILDSYENAGGCPRPLLYADAVIGWSWLAFKHYDFERNPLQFSAEALAKIRRNAEQMADLIYADAIGCDFHKTGWSPYNCSLFMVKDYKLFAKMLERPAPAYLQDRTAYNPGHYTLETSRSAAYSTAAWSTLKLLGYEGFQVMLGRIIEVEVYFRKVLAEMPNMVCVNPTENGFVTLFRVYPEWVDAKAQYQRELSDPGAREDLYWYNMLQQNVANKLFAMLRDPDQRVEGWEYPPYTSFTAGYRPTSYAPGETDKRYWVYGLKSYPMSPYCDERAMLMAAMYARKACQLVIEEQLAMHAARAAQQQAAAGAEPGADTSANWFGDNILIPLKYLVQQ</sequence>
<dbReference type="PANTHER" id="PTHR45677:SF8">
    <property type="entry name" value="CYSTEINE SULFINIC ACID DECARBOXYLASE"/>
    <property type="match status" value="1"/>
</dbReference>
<evidence type="ECO:0000256" key="2">
    <source>
        <dbReference type="ARBA" id="ARBA00009533"/>
    </source>
</evidence>
<proteinExistence type="inferred from homology"/>
<dbReference type="InterPro" id="IPR015421">
    <property type="entry name" value="PyrdxlP-dep_Trfase_major"/>
</dbReference>
<keyword evidence="4" id="KW-0663">Pyridoxal phosphate</keyword>
<evidence type="ECO:0000256" key="3">
    <source>
        <dbReference type="ARBA" id="ARBA00022793"/>
    </source>
</evidence>
<dbReference type="InterPro" id="IPR015424">
    <property type="entry name" value="PyrdxlP-dep_Trfase"/>
</dbReference>
<comment type="cofactor">
    <cofactor evidence="1">
        <name>pyridoxal 5'-phosphate</name>
        <dbReference type="ChEBI" id="CHEBI:597326"/>
    </cofactor>
</comment>
<dbReference type="Proteomes" id="UP001519289">
    <property type="component" value="Unassembled WGS sequence"/>
</dbReference>
<comment type="caution">
    <text evidence="7">The sequence shown here is derived from an EMBL/GenBank/DDBJ whole genome shotgun (WGS) entry which is preliminary data.</text>
</comment>
<reference evidence="7 8" key="1">
    <citation type="submission" date="2021-03" db="EMBL/GenBank/DDBJ databases">
        <title>Genomic Encyclopedia of Type Strains, Phase IV (KMG-IV): sequencing the most valuable type-strain genomes for metagenomic binning, comparative biology and taxonomic classification.</title>
        <authorList>
            <person name="Goeker M."/>
        </authorList>
    </citation>
    <scope>NUCLEOTIDE SEQUENCE [LARGE SCALE GENOMIC DNA]</scope>
    <source>
        <strain evidence="7 8">DSM 27138</strain>
    </source>
</reference>